<dbReference type="EMBL" id="CP002568">
    <property type="protein sequence ID" value="ADZ72346.1"/>
    <property type="molecule type" value="Genomic_DNA"/>
</dbReference>
<evidence type="ECO:0000313" key="2">
    <source>
        <dbReference type="EMBL" id="ADZ72346.1"/>
    </source>
</evidence>
<dbReference type="STRING" id="991905.SL003B_3926"/>
<protein>
    <submittedName>
        <fullName evidence="2">Glycosyl transferase, group 1</fullName>
    </submittedName>
</protein>
<dbReference type="HOGENOM" id="CLU_009583_16_0_5"/>
<keyword evidence="3" id="KW-1185">Reference proteome</keyword>
<dbReference type="CDD" id="cd03801">
    <property type="entry name" value="GT4_PimA-like"/>
    <property type="match status" value="1"/>
</dbReference>
<evidence type="ECO:0000313" key="3">
    <source>
        <dbReference type="Proteomes" id="UP000008130"/>
    </source>
</evidence>
<proteinExistence type="predicted"/>
<accession>F2J5H6</accession>
<dbReference type="AlphaFoldDB" id="F2J5H6"/>
<name>F2J5H6_POLGS</name>
<dbReference type="eggNOG" id="COG0438">
    <property type="taxonomic scope" value="Bacteria"/>
</dbReference>
<dbReference type="SUPFAM" id="SSF53756">
    <property type="entry name" value="UDP-Glycosyltransferase/glycogen phosphorylase"/>
    <property type="match status" value="1"/>
</dbReference>
<dbReference type="RefSeq" id="WP_013654655.1">
    <property type="nucleotide sequence ID" value="NC_015259.1"/>
</dbReference>
<dbReference type="PATRIC" id="fig|991905.3.peg.4045"/>
<dbReference type="GO" id="GO:0016757">
    <property type="term" value="F:glycosyltransferase activity"/>
    <property type="evidence" value="ECO:0007669"/>
    <property type="project" value="TreeGrafter"/>
</dbReference>
<organism evidence="2 3">
    <name type="scientific">Polymorphum gilvum (strain LMG 25793 / CGMCC 1.9160 / SL003B-26A1)</name>
    <dbReference type="NCBI Taxonomy" id="991905"/>
    <lineage>
        <taxon>Bacteria</taxon>
        <taxon>Pseudomonadati</taxon>
        <taxon>Pseudomonadota</taxon>
        <taxon>Alphaproteobacteria</taxon>
        <taxon>Rhodobacterales</taxon>
        <taxon>Paracoccaceae</taxon>
        <taxon>Polymorphum</taxon>
    </lineage>
</organism>
<dbReference type="Pfam" id="PF13692">
    <property type="entry name" value="Glyco_trans_1_4"/>
    <property type="match status" value="1"/>
</dbReference>
<dbReference type="PANTHER" id="PTHR46401:SF2">
    <property type="entry name" value="GLYCOSYLTRANSFERASE WBBK-RELATED"/>
    <property type="match status" value="1"/>
</dbReference>
<sequence>MTERRVAFAVPGDLSRPTGGYEYDRRIIQGLRALDWSVDLVGLGDGFPFPPESVSGHAEGRLGALEPGTTVVIDGLACGALPDAVERLARKLNLVALVHHPLCLEQGLARDEAEELHRTERAALREVRQVIVTSAATAQRVGALFGLAADRIRIVEPGTPRARRAQGSGGPDVRLLSVGSVVPRKGYDVLFEALASMAGLDWRLDIVGERRDPACCAELEARLVRSGLADRIRFFGALPPGRLAACYERADIFVLASRYEGYGMAFAEALAHGLPVIGSGGEAVRATLSRAGAIYVEPEDSASLAEALQRLIASGSERVRVGDAAWQAAGALPRWDEAAARFAACLEEAR</sequence>
<reference evidence="2 3" key="1">
    <citation type="journal article" date="2011" name="J. Bacteriol.">
        <title>Complete genome sequence of Polymorphum gilvum SL003B-26A1T, a crude oil-degrading bacterium from oil-polluted saline soil.</title>
        <authorList>
            <person name="Li S.G."/>
            <person name="Tang Y.Q."/>
            <person name="Nie Y."/>
            <person name="Cai M."/>
            <person name="Wu X.L."/>
        </authorList>
    </citation>
    <scope>NUCLEOTIDE SEQUENCE [LARGE SCALE GENOMIC DNA]</scope>
    <source>
        <strain evidence="3">LMG 25793 / CGMCC 1.9160 / SL003B-26A1</strain>
    </source>
</reference>
<dbReference type="Gene3D" id="3.40.50.2000">
    <property type="entry name" value="Glycogen Phosphorylase B"/>
    <property type="match status" value="2"/>
</dbReference>
<dbReference type="KEGG" id="pgv:SL003B_3926"/>
<dbReference type="Proteomes" id="UP000008130">
    <property type="component" value="Chromosome"/>
</dbReference>
<evidence type="ECO:0000256" key="1">
    <source>
        <dbReference type="ARBA" id="ARBA00022679"/>
    </source>
</evidence>
<keyword evidence="1 2" id="KW-0808">Transferase</keyword>
<dbReference type="PANTHER" id="PTHR46401">
    <property type="entry name" value="GLYCOSYLTRANSFERASE WBBK-RELATED"/>
    <property type="match status" value="1"/>
</dbReference>
<dbReference type="GO" id="GO:0009103">
    <property type="term" value="P:lipopolysaccharide biosynthetic process"/>
    <property type="evidence" value="ECO:0007669"/>
    <property type="project" value="TreeGrafter"/>
</dbReference>
<gene>
    <name evidence="2" type="ordered locus">SL003B_3926</name>
</gene>